<dbReference type="RefSeq" id="WP_244617447.1">
    <property type="nucleotide sequence ID" value="NZ_AP022853.1"/>
</dbReference>
<dbReference type="Proteomes" id="UP000502260">
    <property type="component" value="Chromosome"/>
</dbReference>
<evidence type="ECO:0000313" key="7">
    <source>
        <dbReference type="Proteomes" id="UP000502260"/>
    </source>
</evidence>
<evidence type="ECO:0000256" key="2">
    <source>
        <dbReference type="ARBA" id="ARBA00008571"/>
    </source>
</evidence>
<evidence type="ECO:0000256" key="1">
    <source>
        <dbReference type="ARBA" id="ARBA00004496"/>
    </source>
</evidence>
<keyword evidence="5" id="KW-0143">Chaperone</keyword>
<evidence type="ECO:0000256" key="3">
    <source>
        <dbReference type="ARBA" id="ARBA00019418"/>
    </source>
</evidence>
<dbReference type="PANTHER" id="PTHR39585">
    <property type="entry name" value="FAD ASSEMBLY FACTOR SDHE"/>
    <property type="match status" value="1"/>
</dbReference>
<comment type="subcellular location">
    <subcellularLocation>
        <location evidence="1">Cytoplasm</location>
    </subcellularLocation>
</comment>
<dbReference type="KEGG" id="slac:SKTS_10390"/>
<evidence type="ECO:0000256" key="5">
    <source>
        <dbReference type="ARBA" id="ARBA00023186"/>
    </source>
</evidence>
<dbReference type="Pfam" id="PF03937">
    <property type="entry name" value="Sdh5"/>
    <property type="match status" value="1"/>
</dbReference>
<comment type="similarity">
    <text evidence="2">Belongs to the SdhE FAD assembly factor family.</text>
</comment>
<name>A0A6F8V8I9_9PROT</name>
<dbReference type="InterPro" id="IPR050531">
    <property type="entry name" value="SdhE_FAD_assembly_factor"/>
</dbReference>
<evidence type="ECO:0000313" key="6">
    <source>
        <dbReference type="EMBL" id="BCB26153.1"/>
    </source>
</evidence>
<dbReference type="AlphaFoldDB" id="A0A6F8V8I9"/>
<dbReference type="Gene3D" id="1.10.150.250">
    <property type="entry name" value="Flavinator of succinate dehydrogenase"/>
    <property type="match status" value="1"/>
</dbReference>
<reference evidence="7" key="1">
    <citation type="submission" date="2020-03" db="EMBL/GenBank/DDBJ databases">
        <title>Complete genome sequence of sulfur-oxidizing bacterium skT11.</title>
        <authorList>
            <person name="Kanda M."/>
            <person name="Kojima H."/>
            <person name="Fukui M."/>
        </authorList>
    </citation>
    <scope>NUCLEOTIDE SEQUENCE [LARGE SCALE GENOMIC DNA]</scope>
    <source>
        <strain evidence="7">skT11</strain>
    </source>
</reference>
<dbReference type="InterPro" id="IPR036714">
    <property type="entry name" value="SDH_sf"/>
</dbReference>
<proteinExistence type="inferred from homology"/>
<dbReference type="SUPFAM" id="SSF109910">
    <property type="entry name" value="YgfY-like"/>
    <property type="match status" value="1"/>
</dbReference>
<protein>
    <recommendedName>
        <fullName evidence="3">FAD assembly factor SdhE</fullName>
    </recommendedName>
</protein>
<dbReference type="GO" id="GO:0006105">
    <property type="term" value="P:succinate metabolic process"/>
    <property type="evidence" value="ECO:0007669"/>
    <property type="project" value="TreeGrafter"/>
</dbReference>
<accession>A0A6F8V8I9</accession>
<dbReference type="EMBL" id="AP022853">
    <property type="protein sequence ID" value="BCB26153.1"/>
    <property type="molecule type" value="Genomic_DNA"/>
</dbReference>
<dbReference type="InterPro" id="IPR005631">
    <property type="entry name" value="SDH"/>
</dbReference>
<gene>
    <name evidence="6" type="ORF">SKTS_10390</name>
</gene>
<evidence type="ECO:0000256" key="4">
    <source>
        <dbReference type="ARBA" id="ARBA00022490"/>
    </source>
</evidence>
<keyword evidence="7" id="KW-1185">Reference proteome</keyword>
<dbReference type="GO" id="GO:0005737">
    <property type="term" value="C:cytoplasm"/>
    <property type="evidence" value="ECO:0007669"/>
    <property type="project" value="UniProtKB-SubCell"/>
</dbReference>
<keyword evidence="4" id="KW-0963">Cytoplasm</keyword>
<organism evidence="6 7">
    <name type="scientific">Sulfurimicrobium lacus</name>
    <dbReference type="NCBI Taxonomy" id="2715678"/>
    <lineage>
        <taxon>Bacteria</taxon>
        <taxon>Pseudomonadati</taxon>
        <taxon>Pseudomonadota</taxon>
        <taxon>Betaproteobacteria</taxon>
        <taxon>Nitrosomonadales</taxon>
        <taxon>Sulfuricellaceae</taxon>
        <taxon>Sulfurimicrobium</taxon>
    </lineage>
</organism>
<dbReference type="PANTHER" id="PTHR39585:SF1">
    <property type="entry name" value="FAD ASSEMBLY FACTOR SDHE"/>
    <property type="match status" value="1"/>
</dbReference>
<sequence length="81" mass="9521">MIGEDASLLNRLRWHCRRGMLELDLVLARFLEENYAGLTAQQRQEFENLLQLEDHELWQRVRGEASTASVVERLLRGCHDN</sequence>